<evidence type="ECO:0000313" key="2">
    <source>
        <dbReference type="EMBL" id="QIW12811.1"/>
    </source>
</evidence>
<name>A0A2Z4Y220_9GAMM</name>
<reference evidence="2 4" key="2">
    <citation type="submission" date="2019-08" db="EMBL/GenBank/DDBJ databases">
        <title>Complete genome sequences of Francisella adeliensis (FSC1325 and FSC1326).</title>
        <authorList>
            <person name="Ohrman C."/>
            <person name="Uneklint I."/>
            <person name="Vallesi A."/>
            <person name="Karlsson L."/>
            <person name="Sjodin A."/>
        </authorList>
    </citation>
    <scope>NUCLEOTIDE SEQUENCE [LARGE SCALE GENOMIC DNA]</scope>
    <source>
        <strain evidence="2 4">FSC1325</strain>
    </source>
</reference>
<dbReference type="KEGG" id="fad:CDH04_09235"/>
<evidence type="ECO:0000313" key="1">
    <source>
        <dbReference type="EMBL" id="AXA34565.1"/>
    </source>
</evidence>
<protein>
    <submittedName>
        <fullName evidence="1">Uncharacterized protein</fullName>
    </submittedName>
</protein>
<dbReference type="Proteomes" id="UP000251120">
    <property type="component" value="Chromosome"/>
</dbReference>
<evidence type="ECO:0000313" key="4">
    <source>
        <dbReference type="Proteomes" id="UP000681131"/>
    </source>
</evidence>
<sequence length="145" mass="17060">MRNKNSIHAQSRLFREHQKANVPQPYSLDMFQDELLMYGSQIRGIDPDIFPNKHMIKSTNSALEGGNLFIAKNLAGETWYIIGEQALRFDAAIKYHKDIKYSRYRRDIVKLETDLSKLSDRYKKIFNSNNILILFNFTYHLNLSK</sequence>
<dbReference type="Proteomes" id="UP000681131">
    <property type="component" value="Chromosome"/>
</dbReference>
<dbReference type="EMBL" id="CP021781">
    <property type="protein sequence ID" value="AXA34565.1"/>
    <property type="molecule type" value="Genomic_DNA"/>
</dbReference>
<proteinExistence type="predicted"/>
<dbReference type="OrthoDB" id="5606341at2"/>
<organism evidence="1 3">
    <name type="scientific">Francisella adeliensis</name>
    <dbReference type="NCBI Taxonomy" id="2007306"/>
    <lineage>
        <taxon>Bacteria</taxon>
        <taxon>Pseudomonadati</taxon>
        <taxon>Pseudomonadota</taxon>
        <taxon>Gammaproteobacteria</taxon>
        <taxon>Thiotrichales</taxon>
        <taxon>Francisellaceae</taxon>
        <taxon>Francisella</taxon>
    </lineage>
</organism>
<gene>
    <name evidence="1" type="ORF">CDH04_09235</name>
    <name evidence="2" type="ORF">FZC43_09250</name>
</gene>
<dbReference type="RefSeq" id="WP_112870741.1">
    <property type="nucleotide sequence ID" value="NZ_CP021781.1"/>
</dbReference>
<accession>A0A2Z4Y220</accession>
<keyword evidence="4" id="KW-1185">Reference proteome</keyword>
<reference evidence="1 3" key="1">
    <citation type="submission" date="2017-06" db="EMBL/GenBank/DDBJ databases">
        <title>Complete genome of Francisella adeliensis.</title>
        <authorList>
            <person name="Vallesi A."/>
            <person name="Sjodin A."/>
        </authorList>
    </citation>
    <scope>NUCLEOTIDE SEQUENCE [LARGE SCALE GENOMIC DNA]</scope>
    <source>
        <strain evidence="1 3">FDC440</strain>
    </source>
</reference>
<dbReference type="EMBL" id="CP043424">
    <property type="protein sequence ID" value="QIW12811.1"/>
    <property type="molecule type" value="Genomic_DNA"/>
</dbReference>
<evidence type="ECO:0000313" key="3">
    <source>
        <dbReference type="Proteomes" id="UP000251120"/>
    </source>
</evidence>
<dbReference type="AlphaFoldDB" id="A0A2Z4Y220"/>